<name>A0A3A1Z008_9BURK</name>
<protein>
    <submittedName>
        <fullName evidence="3">D-alanyl-D-alanine carboxypeptidase/D-alanyl-D-alanine-endopeptidase</fullName>
    </submittedName>
</protein>
<evidence type="ECO:0000313" key="3">
    <source>
        <dbReference type="EMBL" id="RIY42074.1"/>
    </source>
</evidence>
<keyword evidence="2" id="KW-0378">Hydrolase</keyword>
<evidence type="ECO:0000256" key="2">
    <source>
        <dbReference type="ARBA" id="ARBA00022801"/>
    </source>
</evidence>
<dbReference type="RefSeq" id="WP_119515282.1">
    <property type="nucleotide sequence ID" value="NZ_NQYH01000001.1"/>
</dbReference>
<dbReference type="InterPro" id="IPR000667">
    <property type="entry name" value="Peptidase_S13"/>
</dbReference>
<dbReference type="SUPFAM" id="SSF56601">
    <property type="entry name" value="beta-lactamase/transpeptidase-like"/>
    <property type="match status" value="1"/>
</dbReference>
<dbReference type="EMBL" id="NQYH01000001">
    <property type="protein sequence ID" value="RIY42074.1"/>
    <property type="molecule type" value="Genomic_DNA"/>
</dbReference>
<organism evidence="3 4">
    <name type="scientific">Neopusillimonas maritima</name>
    <dbReference type="NCBI Taxonomy" id="2026239"/>
    <lineage>
        <taxon>Bacteria</taxon>
        <taxon>Pseudomonadati</taxon>
        <taxon>Pseudomonadota</taxon>
        <taxon>Betaproteobacteria</taxon>
        <taxon>Burkholderiales</taxon>
        <taxon>Alcaligenaceae</taxon>
        <taxon>Neopusillimonas</taxon>
    </lineage>
</organism>
<dbReference type="GO" id="GO:0000270">
    <property type="term" value="P:peptidoglycan metabolic process"/>
    <property type="evidence" value="ECO:0007669"/>
    <property type="project" value="TreeGrafter"/>
</dbReference>
<gene>
    <name evidence="3" type="primary">dacB</name>
    <name evidence="3" type="ORF">CJP73_01095</name>
</gene>
<dbReference type="PANTHER" id="PTHR30023:SF0">
    <property type="entry name" value="PENICILLIN-SENSITIVE CARBOXYPEPTIDASE A"/>
    <property type="match status" value="1"/>
</dbReference>
<accession>A0A3A1Z008</accession>
<reference evidence="3 4" key="1">
    <citation type="submission" date="2017-08" db="EMBL/GenBank/DDBJ databases">
        <title>Pusillimonas indicus sp. nov., a member of the family Alcaligenaceae isolated from surface seawater.</title>
        <authorList>
            <person name="Li J."/>
        </authorList>
    </citation>
    <scope>NUCLEOTIDE SEQUENCE [LARGE SCALE GENOMIC DNA]</scope>
    <source>
        <strain evidence="3 4">L52-1-41</strain>
    </source>
</reference>
<dbReference type="NCBIfam" id="TIGR00666">
    <property type="entry name" value="PBP4"/>
    <property type="match status" value="1"/>
</dbReference>
<dbReference type="GO" id="GO:0006508">
    <property type="term" value="P:proteolysis"/>
    <property type="evidence" value="ECO:0007669"/>
    <property type="project" value="InterPro"/>
</dbReference>
<dbReference type="Gene3D" id="3.40.710.10">
    <property type="entry name" value="DD-peptidase/beta-lactamase superfamily"/>
    <property type="match status" value="2"/>
</dbReference>
<comment type="similarity">
    <text evidence="1">Belongs to the peptidase S13 family.</text>
</comment>
<evidence type="ECO:0000313" key="4">
    <source>
        <dbReference type="Proteomes" id="UP000266206"/>
    </source>
</evidence>
<dbReference type="AlphaFoldDB" id="A0A3A1Z008"/>
<sequence length="487" mass="52869">MLAHFTRHRKAAVSKLGLILGCACVLGFSLPVRGSSQTLPEPLQQAWRQTGLTTNDVSVVVKELNGPVLFSINPEVPRNPASVMKMVTTWAALSELGPDYQWRTAFFYDGVPVPDAQGSLPKPIYLKASGDPFMQVEELWALLRELRLRGVKNLTEVVVDRSIFGPVAIDPGAFDAAPDRPYNASPDAMMVGLGAVRLSFQPDYLARKWIPVVDPPVRGIRVQGEVAWSDAVCPGSPRVSTQVFPSASGAVVVQVDGTAAGSCGEFSVYRLAMNQPAYFDAVFRLLWRELGGTLGRGIRQGETPPGASLFVWHDSETLSDMIRHVNKYSNNVMARTLLLTLAAESGAYGATPEAGARIALDLLRRQGIDTRGWVIDNGSGLSRDGRLTAAGLVQMLDTAWNSPLMPEFMSSLAIAGVDGTVRRRLRNDEARGMAHLKTGTLRDTRAIAGYVLGESGRRYALVSMVNGNRTGAMRSFDDALIRWLSTQ</sequence>
<dbReference type="Gene3D" id="3.50.80.20">
    <property type="entry name" value="D-Ala-D-Ala carboxypeptidase C, peptidase S13"/>
    <property type="match status" value="1"/>
</dbReference>
<dbReference type="OrthoDB" id="9802627at2"/>
<dbReference type="PRINTS" id="PR00922">
    <property type="entry name" value="DADACBPTASE3"/>
</dbReference>
<keyword evidence="3" id="KW-0645">Protease</keyword>
<dbReference type="GO" id="GO:0004185">
    <property type="term" value="F:serine-type carboxypeptidase activity"/>
    <property type="evidence" value="ECO:0007669"/>
    <property type="project" value="InterPro"/>
</dbReference>
<dbReference type="PANTHER" id="PTHR30023">
    <property type="entry name" value="D-ALANYL-D-ALANINE CARBOXYPEPTIDASE"/>
    <property type="match status" value="1"/>
</dbReference>
<proteinExistence type="inferred from homology"/>
<dbReference type="Proteomes" id="UP000266206">
    <property type="component" value="Unassembled WGS sequence"/>
</dbReference>
<dbReference type="Pfam" id="PF02113">
    <property type="entry name" value="Peptidase_S13"/>
    <property type="match status" value="1"/>
</dbReference>
<comment type="caution">
    <text evidence="3">The sequence shown here is derived from an EMBL/GenBank/DDBJ whole genome shotgun (WGS) entry which is preliminary data.</text>
</comment>
<evidence type="ECO:0000256" key="1">
    <source>
        <dbReference type="ARBA" id="ARBA00006096"/>
    </source>
</evidence>
<dbReference type="InterPro" id="IPR012338">
    <property type="entry name" value="Beta-lactam/transpept-like"/>
</dbReference>
<keyword evidence="3" id="KW-0121">Carboxypeptidase</keyword>